<keyword evidence="3" id="KW-0482">Metalloprotease</keyword>
<feature type="transmembrane region" description="Helical" evidence="1">
    <location>
        <begin position="283"/>
        <end position="304"/>
    </location>
</feature>
<keyword evidence="3" id="KW-0645">Protease</keyword>
<feature type="transmembrane region" description="Helical" evidence="1">
    <location>
        <begin position="217"/>
        <end position="242"/>
    </location>
</feature>
<dbReference type="AlphaFoldDB" id="A0A9D1DZ19"/>
<sequence>MQFQREPRRGGYPGLMDHWPSEGGNVYISGYGFIHLDPDQIERHEIRRSASLAGGVMLCLTLLPAIFLLPGQLAVRYLAQFIPVESPDSLVLWTAVLTEVRNGLWQVGSYLVPILFLLLAGGRDLRRKDNTTFSARTFVLSFGCALGLSAVVGCGGELFSSFLSGLGLIEAGSSAVPTVPAAQALYVVRVAVILPVLQELLLRGLMLRMLRKYGDAFALFITALMSGLTAGTLNGGLCAFVMGLMYGYLMLRTGLLSSAALAHVLCALWPALSQTVGRYLPGWAAEAAMLLLLALGLASFALICRRDENAFILSSRALDYGRMSGAGKGGGLPFRKKLAVTFGSAFFSAASALCVIQIIQRLWVT</sequence>
<feature type="transmembrane region" description="Helical" evidence="1">
    <location>
        <begin position="50"/>
        <end position="69"/>
    </location>
</feature>
<keyword evidence="1" id="KW-0812">Transmembrane</keyword>
<name>A0A9D1DZ19_9FIRM</name>
<feature type="transmembrane region" description="Helical" evidence="1">
    <location>
        <begin position="133"/>
        <end position="152"/>
    </location>
</feature>
<dbReference type="GO" id="GO:0080120">
    <property type="term" value="P:CAAX-box protein maturation"/>
    <property type="evidence" value="ECO:0007669"/>
    <property type="project" value="UniProtKB-ARBA"/>
</dbReference>
<dbReference type="Proteomes" id="UP000824241">
    <property type="component" value="Unassembled WGS sequence"/>
</dbReference>
<feature type="transmembrane region" description="Helical" evidence="1">
    <location>
        <begin position="249"/>
        <end position="271"/>
    </location>
</feature>
<dbReference type="EMBL" id="DVHA01000277">
    <property type="protein sequence ID" value="HIR61603.1"/>
    <property type="molecule type" value="Genomic_DNA"/>
</dbReference>
<keyword evidence="1" id="KW-1133">Transmembrane helix</keyword>
<evidence type="ECO:0000313" key="3">
    <source>
        <dbReference type="EMBL" id="HIR61603.1"/>
    </source>
</evidence>
<dbReference type="GO" id="GO:0004175">
    <property type="term" value="F:endopeptidase activity"/>
    <property type="evidence" value="ECO:0007669"/>
    <property type="project" value="UniProtKB-ARBA"/>
</dbReference>
<keyword evidence="3" id="KW-0378">Hydrolase</keyword>
<feature type="transmembrane region" description="Helical" evidence="1">
    <location>
        <begin position="103"/>
        <end position="121"/>
    </location>
</feature>
<dbReference type="GO" id="GO:0008237">
    <property type="term" value="F:metallopeptidase activity"/>
    <property type="evidence" value="ECO:0007669"/>
    <property type="project" value="UniProtKB-KW"/>
</dbReference>
<accession>A0A9D1DZ19</accession>
<evidence type="ECO:0000313" key="4">
    <source>
        <dbReference type="Proteomes" id="UP000824241"/>
    </source>
</evidence>
<reference evidence="3" key="2">
    <citation type="journal article" date="2021" name="PeerJ">
        <title>Extensive microbial diversity within the chicken gut microbiome revealed by metagenomics and culture.</title>
        <authorList>
            <person name="Gilroy R."/>
            <person name="Ravi A."/>
            <person name="Getino M."/>
            <person name="Pursley I."/>
            <person name="Horton D.L."/>
            <person name="Alikhan N.F."/>
            <person name="Baker D."/>
            <person name="Gharbi K."/>
            <person name="Hall N."/>
            <person name="Watson M."/>
            <person name="Adriaenssens E.M."/>
            <person name="Foster-Nyarko E."/>
            <person name="Jarju S."/>
            <person name="Secka A."/>
            <person name="Antonio M."/>
            <person name="Oren A."/>
            <person name="Chaudhuri R.R."/>
            <person name="La Ragione R."/>
            <person name="Hildebrand F."/>
            <person name="Pallen M.J."/>
        </authorList>
    </citation>
    <scope>NUCLEOTIDE SEQUENCE</scope>
    <source>
        <strain evidence="3">CHK189-12415</strain>
    </source>
</reference>
<evidence type="ECO:0000259" key="2">
    <source>
        <dbReference type="Pfam" id="PF02517"/>
    </source>
</evidence>
<protein>
    <submittedName>
        <fullName evidence="3">CPBP family intramembrane metalloprotease</fullName>
    </submittedName>
</protein>
<comment type="caution">
    <text evidence="3">The sequence shown here is derived from an EMBL/GenBank/DDBJ whole genome shotgun (WGS) entry which is preliminary data.</text>
</comment>
<dbReference type="InterPro" id="IPR003675">
    <property type="entry name" value="Rce1/LyrA-like_dom"/>
</dbReference>
<reference evidence="3" key="1">
    <citation type="submission" date="2020-10" db="EMBL/GenBank/DDBJ databases">
        <authorList>
            <person name="Gilroy R."/>
        </authorList>
    </citation>
    <scope>NUCLEOTIDE SEQUENCE</scope>
    <source>
        <strain evidence="3">CHK189-12415</strain>
    </source>
</reference>
<organism evidence="3 4">
    <name type="scientific">Candidatus Faecivivens stercoravium</name>
    <dbReference type="NCBI Taxonomy" id="2840803"/>
    <lineage>
        <taxon>Bacteria</taxon>
        <taxon>Bacillati</taxon>
        <taxon>Bacillota</taxon>
        <taxon>Clostridia</taxon>
        <taxon>Eubacteriales</taxon>
        <taxon>Oscillospiraceae</taxon>
        <taxon>Oscillospiraceae incertae sedis</taxon>
        <taxon>Candidatus Faecivivens</taxon>
    </lineage>
</organism>
<proteinExistence type="predicted"/>
<gene>
    <name evidence="3" type="ORF">IAB37_08530</name>
</gene>
<dbReference type="Pfam" id="PF02517">
    <property type="entry name" value="Rce1-like"/>
    <property type="match status" value="1"/>
</dbReference>
<keyword evidence="1" id="KW-0472">Membrane</keyword>
<feature type="domain" description="CAAX prenyl protease 2/Lysostaphin resistance protein A-like" evidence="2">
    <location>
        <begin position="182"/>
        <end position="267"/>
    </location>
</feature>
<feature type="transmembrane region" description="Helical" evidence="1">
    <location>
        <begin position="338"/>
        <end position="359"/>
    </location>
</feature>
<evidence type="ECO:0000256" key="1">
    <source>
        <dbReference type="SAM" id="Phobius"/>
    </source>
</evidence>